<evidence type="ECO:0000313" key="2">
    <source>
        <dbReference type="Proteomes" id="UP001319200"/>
    </source>
</evidence>
<gene>
    <name evidence="1" type="ORF">KK083_04135</name>
</gene>
<dbReference type="EMBL" id="JAHESF010000003">
    <property type="protein sequence ID" value="MBT1696053.1"/>
    <property type="molecule type" value="Genomic_DNA"/>
</dbReference>
<name>A0AAP2GLP6_9BACT</name>
<comment type="caution">
    <text evidence="1">The sequence shown here is derived from an EMBL/GenBank/DDBJ whole genome shotgun (WGS) entry which is preliminary data.</text>
</comment>
<proteinExistence type="predicted"/>
<evidence type="ECO:0000313" key="1">
    <source>
        <dbReference type="EMBL" id="MBT1696053.1"/>
    </source>
</evidence>
<dbReference type="AlphaFoldDB" id="A0AAP2GLP6"/>
<reference evidence="1 2" key="1">
    <citation type="submission" date="2021-05" db="EMBL/GenBank/DDBJ databases">
        <title>A Polyphasic approach of four new species of the genus Ohtaekwangia: Ohtaekwangia histidinii sp. nov., Ohtaekwangia cretensis sp. nov., Ohtaekwangia indiensis sp. nov., Ohtaekwangia reichenbachii sp. nov. from diverse environment.</title>
        <authorList>
            <person name="Octaviana S."/>
        </authorList>
    </citation>
    <scope>NUCLEOTIDE SEQUENCE [LARGE SCALE GENOMIC DNA]</scope>
    <source>
        <strain evidence="1 2">PWU4</strain>
    </source>
</reference>
<organism evidence="1 2">
    <name type="scientific">Chryseosolibacter histidini</name>
    <dbReference type="NCBI Taxonomy" id="2782349"/>
    <lineage>
        <taxon>Bacteria</taxon>
        <taxon>Pseudomonadati</taxon>
        <taxon>Bacteroidota</taxon>
        <taxon>Cytophagia</taxon>
        <taxon>Cytophagales</taxon>
        <taxon>Chryseotaleaceae</taxon>
        <taxon>Chryseosolibacter</taxon>
    </lineage>
</organism>
<accession>A0AAP2GLP6</accession>
<dbReference type="RefSeq" id="WP_254160984.1">
    <property type="nucleotide sequence ID" value="NZ_JAHESF010000003.1"/>
</dbReference>
<sequence>MIHSTGIRINDFYIPPFTVVKGDIVIIQLPNGTYFTELFFRLVDILTGKEQNSNVQIEESFRFARPIIDDRWRLTRILKPLTVQRYIKIAVNPAGELPQKIYELMGAEPSRKINTLAGTPRKLLTVAATFSWTNNIIFELTGVDPVGGQKVYNLVKSHIGSNGAAILIDSYDDFKEDCTKFIKSKAVNSE</sequence>
<protein>
    <submittedName>
        <fullName evidence="1">Uncharacterized protein</fullName>
    </submittedName>
</protein>
<keyword evidence="2" id="KW-1185">Reference proteome</keyword>
<dbReference type="Proteomes" id="UP001319200">
    <property type="component" value="Unassembled WGS sequence"/>
</dbReference>